<sequence>MLRRALLPLLAVLAFVPAAQADGLPQHLAGIAPGMSLSEARRAAIDAGLPFTGCDTLIAGRSDGRPLLTLCSHKGKGKGTEIAVGATDLQVWADGAERVFAVVKAEPLSCVPEEQVAVVRQITTGPGTAMAWVPPWSWRAEADGRAVLIDMKNAAAPCGVTTELRDPQAHAAVAEALRADLGD</sequence>
<proteinExistence type="predicted"/>
<name>K9GU19_9PROT</name>
<dbReference type="AlphaFoldDB" id="K9GU19"/>
<evidence type="ECO:0000256" key="1">
    <source>
        <dbReference type="SAM" id="SignalP"/>
    </source>
</evidence>
<feature type="signal peptide" evidence="1">
    <location>
        <begin position="1"/>
        <end position="21"/>
    </location>
</feature>
<dbReference type="Proteomes" id="UP000009881">
    <property type="component" value="Unassembled WGS sequence"/>
</dbReference>
<feature type="chain" id="PRO_5003931096" evidence="1">
    <location>
        <begin position="22"/>
        <end position="183"/>
    </location>
</feature>
<dbReference type="RefSeq" id="WP_009541896.1">
    <property type="nucleotide sequence ID" value="NZ_ANHY01000017.1"/>
</dbReference>
<evidence type="ECO:0000313" key="3">
    <source>
        <dbReference type="Proteomes" id="UP000009881"/>
    </source>
</evidence>
<gene>
    <name evidence="2" type="ORF">C882_1240</name>
</gene>
<organism evidence="2 3">
    <name type="scientific">Caenispirillum salinarum AK4</name>
    <dbReference type="NCBI Taxonomy" id="1238182"/>
    <lineage>
        <taxon>Bacteria</taxon>
        <taxon>Pseudomonadati</taxon>
        <taxon>Pseudomonadota</taxon>
        <taxon>Alphaproteobacteria</taxon>
        <taxon>Rhodospirillales</taxon>
        <taxon>Novispirillaceae</taxon>
        <taxon>Caenispirillum</taxon>
    </lineage>
</organism>
<comment type="caution">
    <text evidence="2">The sequence shown here is derived from an EMBL/GenBank/DDBJ whole genome shotgun (WGS) entry which is preliminary data.</text>
</comment>
<dbReference type="STRING" id="1238182.C882_1240"/>
<keyword evidence="3" id="KW-1185">Reference proteome</keyword>
<protein>
    <submittedName>
        <fullName evidence="2">Uncharacterized protein</fullName>
    </submittedName>
</protein>
<keyword evidence="1" id="KW-0732">Signal</keyword>
<dbReference type="EMBL" id="ANHY01000017">
    <property type="protein sequence ID" value="EKV28239.1"/>
    <property type="molecule type" value="Genomic_DNA"/>
</dbReference>
<accession>K9GU19</accession>
<dbReference type="OrthoDB" id="9851429at2"/>
<reference evidence="2 3" key="1">
    <citation type="journal article" date="2013" name="Genome Announc.">
        <title>Draft Genome Sequence of an Alphaproteobacterium, Caenispirillum salinarum AK4(T), Isolated from a Solar Saltern.</title>
        <authorList>
            <person name="Khatri I."/>
            <person name="Singh A."/>
            <person name="Korpole S."/>
            <person name="Pinnaka A.K."/>
            <person name="Subramanian S."/>
        </authorList>
    </citation>
    <scope>NUCLEOTIDE SEQUENCE [LARGE SCALE GENOMIC DNA]</scope>
    <source>
        <strain evidence="2 3">AK4</strain>
    </source>
</reference>
<evidence type="ECO:0000313" key="2">
    <source>
        <dbReference type="EMBL" id="EKV28239.1"/>
    </source>
</evidence>